<sequence>MMSLDSGGAAAPPEGNVGERSTPKWTLRSGRPGKPMTAGRLLRRIVTFGLGLVLLWVGAVFWLGLLYWAVPPASTLMLGRWLTLQPVERSFVSLDEIAPSLPLAVLTAEDSRFCEHNGVDWDALREVVEAADGDGPARGASTIPMQVAKNLFLWPSRSYIRKGLEIPVALYLDLVWSKRRMMEVYLNIAEWGDGVFGAEAAAQTYFRKSARNLNAREAALLARALPNPLVRNPARPRPGHRALAGQLQVRMVRAAPFTDCLKS</sequence>
<keyword evidence="10 11" id="KW-0961">Cell wall biogenesis/degradation</keyword>
<evidence type="ECO:0000313" key="14">
    <source>
        <dbReference type="EMBL" id="MFC1460704.1"/>
    </source>
</evidence>
<feature type="region of interest" description="Disordered" evidence="12">
    <location>
        <begin position="1"/>
        <end position="34"/>
    </location>
</feature>
<keyword evidence="1 11" id="KW-1003">Cell membrane</keyword>
<evidence type="ECO:0000256" key="8">
    <source>
        <dbReference type="ARBA" id="ARBA00022989"/>
    </source>
</evidence>
<keyword evidence="6 11" id="KW-0133">Cell shape</keyword>
<evidence type="ECO:0000256" key="5">
    <source>
        <dbReference type="ARBA" id="ARBA00022692"/>
    </source>
</evidence>
<evidence type="ECO:0000256" key="12">
    <source>
        <dbReference type="SAM" id="MobiDB-lite"/>
    </source>
</evidence>
<evidence type="ECO:0000313" key="15">
    <source>
        <dbReference type="Proteomes" id="UP001593940"/>
    </source>
</evidence>
<dbReference type="InterPro" id="IPR001264">
    <property type="entry name" value="Glyco_trans_51"/>
</dbReference>
<reference evidence="14 15" key="1">
    <citation type="submission" date="2024-09" db="EMBL/GenBank/DDBJ databases">
        <title>Nodulacao em especies de Leguminosae Basais da Amazonia e Caracterizacao dos Rizobios e Bacterias Associadas aos Nodulos.</title>
        <authorList>
            <person name="Jambeiro I.C.A."/>
            <person name="Lopes I.S."/>
            <person name="Aguiar E.R.G.R."/>
            <person name="Santos A.F.J."/>
            <person name="Dos Santos J.M.F."/>
            <person name="Gross E."/>
        </authorList>
    </citation>
    <scope>NUCLEOTIDE SEQUENCE [LARGE SCALE GENOMIC DNA]</scope>
    <source>
        <strain evidence="14 15">BRUESC1165</strain>
    </source>
</reference>
<evidence type="ECO:0000256" key="11">
    <source>
        <dbReference type="HAMAP-Rule" id="MF_00766"/>
    </source>
</evidence>
<dbReference type="HAMAP" id="MF_00766">
    <property type="entry name" value="PGT_MtgA"/>
    <property type="match status" value="1"/>
</dbReference>
<dbReference type="Proteomes" id="UP001593940">
    <property type="component" value="Unassembled WGS sequence"/>
</dbReference>
<dbReference type="PANTHER" id="PTHR30400:SF0">
    <property type="entry name" value="BIOSYNTHETIC PEPTIDOGLYCAN TRANSGLYCOSYLASE"/>
    <property type="match status" value="1"/>
</dbReference>
<dbReference type="EC" id="2.4.99.28" evidence="11"/>
<keyword evidence="5 11" id="KW-0812">Transmembrane</keyword>
<keyword evidence="7 11" id="KW-0573">Peptidoglycan synthesis</keyword>
<comment type="function">
    <text evidence="11">Peptidoglycan polymerase that catalyzes glycan chain elongation from lipid-linked precursors.</text>
</comment>
<keyword evidence="8 11" id="KW-1133">Transmembrane helix</keyword>
<keyword evidence="2 11" id="KW-0997">Cell inner membrane</keyword>
<feature type="transmembrane region" description="Helical" evidence="11">
    <location>
        <begin position="45"/>
        <end position="70"/>
    </location>
</feature>
<comment type="pathway">
    <text evidence="11">Cell wall biogenesis; peptidoglycan biosynthesis.</text>
</comment>
<dbReference type="InterPro" id="IPR036950">
    <property type="entry name" value="PBP_transglycosylase"/>
</dbReference>
<keyword evidence="3 11" id="KW-0328">Glycosyltransferase</keyword>
<comment type="catalytic activity">
    <reaction evidence="11">
        <text>[GlcNAc-(1-&gt;4)-Mur2Ac(oyl-L-Ala-gamma-D-Glu-L-Lys-D-Ala-D-Ala)](n)-di-trans,octa-cis-undecaprenyl diphosphate + beta-D-GlcNAc-(1-&gt;4)-Mur2Ac(oyl-L-Ala-gamma-D-Glu-L-Lys-D-Ala-D-Ala)-di-trans,octa-cis-undecaprenyl diphosphate = [GlcNAc-(1-&gt;4)-Mur2Ac(oyl-L-Ala-gamma-D-Glu-L-Lys-D-Ala-D-Ala)](n+1)-di-trans,octa-cis-undecaprenyl diphosphate + di-trans,octa-cis-undecaprenyl diphosphate + H(+)</text>
        <dbReference type="Rhea" id="RHEA:23708"/>
        <dbReference type="Rhea" id="RHEA-COMP:9602"/>
        <dbReference type="Rhea" id="RHEA-COMP:9603"/>
        <dbReference type="ChEBI" id="CHEBI:15378"/>
        <dbReference type="ChEBI" id="CHEBI:58405"/>
        <dbReference type="ChEBI" id="CHEBI:60033"/>
        <dbReference type="ChEBI" id="CHEBI:78435"/>
        <dbReference type="EC" id="2.4.99.28"/>
    </reaction>
</comment>
<evidence type="ECO:0000256" key="6">
    <source>
        <dbReference type="ARBA" id="ARBA00022960"/>
    </source>
</evidence>
<evidence type="ECO:0000256" key="2">
    <source>
        <dbReference type="ARBA" id="ARBA00022519"/>
    </source>
</evidence>
<dbReference type="InterPro" id="IPR011812">
    <property type="entry name" value="Pep_trsgly"/>
</dbReference>
<comment type="subcellular location">
    <subcellularLocation>
        <location evidence="11">Cell inner membrane</location>
        <topology evidence="11">Single-pass membrane protein</topology>
    </subcellularLocation>
</comment>
<evidence type="ECO:0000256" key="9">
    <source>
        <dbReference type="ARBA" id="ARBA00023136"/>
    </source>
</evidence>
<gene>
    <name evidence="11 14" type="primary">mtgA</name>
    <name evidence="14" type="ORF">ACETIH_29110</name>
</gene>
<evidence type="ECO:0000259" key="13">
    <source>
        <dbReference type="Pfam" id="PF00912"/>
    </source>
</evidence>
<protein>
    <recommendedName>
        <fullName evidence="11">Biosynthetic peptidoglycan transglycosylase</fullName>
        <ecNumber evidence="11">2.4.99.28</ecNumber>
    </recommendedName>
    <alternativeName>
        <fullName evidence="11">Glycan polymerase</fullName>
    </alternativeName>
    <alternativeName>
        <fullName evidence="11">Peptidoglycan glycosyltransferase MtgA</fullName>
        <shortName evidence="11">PGT</shortName>
    </alternativeName>
</protein>
<comment type="similarity">
    <text evidence="11">Belongs to the glycosyltransferase 51 family.</text>
</comment>
<organism evidence="14 15">
    <name type="scientific">Microvirga arabica</name>
    <dbReference type="NCBI Taxonomy" id="1128671"/>
    <lineage>
        <taxon>Bacteria</taxon>
        <taxon>Pseudomonadati</taxon>
        <taxon>Pseudomonadota</taxon>
        <taxon>Alphaproteobacteria</taxon>
        <taxon>Hyphomicrobiales</taxon>
        <taxon>Methylobacteriaceae</taxon>
        <taxon>Microvirga</taxon>
    </lineage>
</organism>
<name>A0ABV6YHF6_9HYPH</name>
<evidence type="ECO:0000256" key="10">
    <source>
        <dbReference type="ARBA" id="ARBA00023316"/>
    </source>
</evidence>
<dbReference type="PANTHER" id="PTHR30400">
    <property type="entry name" value="MONOFUNCTIONAL BIOSYNTHETIC PEPTIDOGLYCAN TRANSGLYCOSYLASE"/>
    <property type="match status" value="1"/>
</dbReference>
<proteinExistence type="inferred from homology"/>
<keyword evidence="9 11" id="KW-0472">Membrane</keyword>
<dbReference type="NCBIfam" id="TIGR02070">
    <property type="entry name" value="mono_pep_trsgly"/>
    <property type="match status" value="1"/>
</dbReference>
<dbReference type="InterPro" id="IPR023346">
    <property type="entry name" value="Lysozyme-like_dom_sf"/>
</dbReference>
<dbReference type="SUPFAM" id="SSF53955">
    <property type="entry name" value="Lysozyme-like"/>
    <property type="match status" value="1"/>
</dbReference>
<accession>A0ABV6YHF6</accession>
<dbReference type="EMBL" id="JBHOMY010000122">
    <property type="protein sequence ID" value="MFC1460704.1"/>
    <property type="molecule type" value="Genomic_DNA"/>
</dbReference>
<comment type="caution">
    <text evidence="14">The sequence shown here is derived from an EMBL/GenBank/DDBJ whole genome shotgun (WGS) entry which is preliminary data.</text>
</comment>
<evidence type="ECO:0000256" key="7">
    <source>
        <dbReference type="ARBA" id="ARBA00022984"/>
    </source>
</evidence>
<dbReference type="RefSeq" id="WP_246520680.1">
    <property type="nucleotide sequence ID" value="NZ_JAFBID010000079.1"/>
</dbReference>
<dbReference type="Gene3D" id="1.10.3810.10">
    <property type="entry name" value="Biosynthetic peptidoglycan transglycosylase-like"/>
    <property type="match status" value="1"/>
</dbReference>
<dbReference type="Pfam" id="PF00912">
    <property type="entry name" value="Transgly"/>
    <property type="match status" value="1"/>
</dbReference>
<evidence type="ECO:0000256" key="3">
    <source>
        <dbReference type="ARBA" id="ARBA00022676"/>
    </source>
</evidence>
<keyword evidence="4 11" id="KW-0808">Transferase</keyword>
<evidence type="ECO:0000256" key="1">
    <source>
        <dbReference type="ARBA" id="ARBA00022475"/>
    </source>
</evidence>
<evidence type="ECO:0000256" key="4">
    <source>
        <dbReference type="ARBA" id="ARBA00022679"/>
    </source>
</evidence>
<feature type="domain" description="Glycosyl transferase family 51" evidence="13">
    <location>
        <begin position="85"/>
        <end position="235"/>
    </location>
</feature>
<keyword evidence="15" id="KW-1185">Reference proteome</keyword>